<evidence type="ECO:0000256" key="6">
    <source>
        <dbReference type="ARBA" id="ARBA00023170"/>
    </source>
</evidence>
<dbReference type="GO" id="GO:0004930">
    <property type="term" value="F:G protein-coupled receptor activity"/>
    <property type="evidence" value="ECO:0007669"/>
    <property type="project" value="UniProtKB-KW"/>
</dbReference>
<sequence length="334" mass="39619">MWTIQEFNLFQKKLFLVLIPIIIVVGNLGSFFNVIVFSRSNKFRFSSCSLYLIFASIGYAMYLNVVPLLRFLQLGFNIDPSAKWSWICKLRFFAIGFLLMLPRSYMVLAAIDRYLLSTSNQHRFLSRSIALKMILFVCLFWMIICIHDIIFYDIQISLNGTERLCSNPSGSYSIFLSFYSILINGISMPLLMSIFGILTFYNLKRYRNRIHNNRIIILQRRKKEEWSILRMLIIQLIFTISLSLPVTIYLCYNGLTQYYQKSFYRIFIENYIYNMSTLLQYINAAASFYIYSLTSRTFRKELFYLTVYYTIKFKQIFIEHSTALLTRLNHSFIA</sequence>
<dbReference type="InterPro" id="IPR017452">
    <property type="entry name" value="GPCR_Rhodpsn_7TM"/>
</dbReference>
<reference evidence="11" key="1">
    <citation type="submission" date="2021-02" db="EMBL/GenBank/DDBJ databases">
        <authorList>
            <person name="Nowell W R."/>
        </authorList>
    </citation>
    <scope>NUCLEOTIDE SEQUENCE</scope>
</reference>
<evidence type="ECO:0000313" key="10">
    <source>
        <dbReference type="EMBL" id="CAF0897339.1"/>
    </source>
</evidence>
<evidence type="ECO:0000256" key="7">
    <source>
        <dbReference type="ARBA" id="ARBA00023224"/>
    </source>
</evidence>
<dbReference type="PROSITE" id="PS50262">
    <property type="entry name" value="G_PROTEIN_RECEP_F1_2"/>
    <property type="match status" value="1"/>
</dbReference>
<keyword evidence="6" id="KW-0675">Receptor</keyword>
<evidence type="ECO:0000313" key="12">
    <source>
        <dbReference type="Proteomes" id="UP000663881"/>
    </source>
</evidence>
<keyword evidence="2 8" id="KW-0812">Transmembrane</keyword>
<dbReference type="Proteomes" id="UP000663881">
    <property type="component" value="Unassembled WGS sequence"/>
</dbReference>
<feature type="transmembrane region" description="Helical" evidence="8">
    <location>
        <begin position="172"/>
        <end position="201"/>
    </location>
</feature>
<feature type="transmembrane region" description="Helical" evidence="8">
    <location>
        <begin position="50"/>
        <end position="72"/>
    </location>
</feature>
<dbReference type="GO" id="GO:0005886">
    <property type="term" value="C:plasma membrane"/>
    <property type="evidence" value="ECO:0007669"/>
    <property type="project" value="TreeGrafter"/>
</dbReference>
<feature type="transmembrane region" description="Helical" evidence="8">
    <location>
        <begin position="15"/>
        <end position="38"/>
    </location>
</feature>
<name>A0A818G8G2_9BILA</name>
<comment type="caution">
    <text evidence="11">The sequence shown here is derived from an EMBL/GenBank/DDBJ whole genome shotgun (WGS) entry which is preliminary data.</text>
</comment>
<keyword evidence="3 8" id="KW-1133">Transmembrane helix</keyword>
<evidence type="ECO:0000259" key="9">
    <source>
        <dbReference type="PROSITE" id="PS50262"/>
    </source>
</evidence>
<protein>
    <recommendedName>
        <fullName evidence="9">G-protein coupled receptors family 1 profile domain-containing protein</fullName>
    </recommendedName>
</protein>
<keyword evidence="4" id="KW-0297">G-protein coupled receptor</keyword>
<dbReference type="PANTHER" id="PTHR24243">
    <property type="entry name" value="G-PROTEIN COUPLED RECEPTOR"/>
    <property type="match status" value="1"/>
</dbReference>
<dbReference type="OrthoDB" id="10004696at2759"/>
<keyword evidence="7" id="KW-0807">Transducer</keyword>
<dbReference type="PANTHER" id="PTHR24243:SF208">
    <property type="entry name" value="PYROKININ-1 RECEPTOR"/>
    <property type="match status" value="1"/>
</dbReference>
<feature type="transmembrane region" description="Helical" evidence="8">
    <location>
        <begin position="271"/>
        <end position="291"/>
    </location>
</feature>
<evidence type="ECO:0000313" key="11">
    <source>
        <dbReference type="EMBL" id="CAF3486384.1"/>
    </source>
</evidence>
<dbReference type="SUPFAM" id="SSF81321">
    <property type="entry name" value="Family A G protein-coupled receptor-like"/>
    <property type="match status" value="1"/>
</dbReference>
<dbReference type="Proteomes" id="UP000663891">
    <property type="component" value="Unassembled WGS sequence"/>
</dbReference>
<gene>
    <name evidence="11" type="ORF">OKA104_LOCUS634</name>
    <name evidence="10" type="ORF">VCS650_LOCUS9109</name>
</gene>
<feature type="transmembrane region" description="Helical" evidence="8">
    <location>
        <begin position="228"/>
        <end position="251"/>
    </location>
</feature>
<evidence type="ECO:0000256" key="8">
    <source>
        <dbReference type="SAM" id="Phobius"/>
    </source>
</evidence>
<evidence type="ECO:0000256" key="3">
    <source>
        <dbReference type="ARBA" id="ARBA00022989"/>
    </source>
</evidence>
<dbReference type="Gene3D" id="1.20.1070.10">
    <property type="entry name" value="Rhodopsin 7-helix transmembrane proteins"/>
    <property type="match status" value="1"/>
</dbReference>
<dbReference type="EMBL" id="CAJNON010000062">
    <property type="protein sequence ID" value="CAF0897339.1"/>
    <property type="molecule type" value="Genomic_DNA"/>
</dbReference>
<dbReference type="AlphaFoldDB" id="A0A818G8G2"/>
<comment type="subcellular location">
    <subcellularLocation>
        <location evidence="1">Membrane</location>
        <topology evidence="1">Multi-pass membrane protein</topology>
    </subcellularLocation>
</comment>
<keyword evidence="5 8" id="KW-0472">Membrane</keyword>
<organism evidence="11 12">
    <name type="scientific">Adineta steineri</name>
    <dbReference type="NCBI Taxonomy" id="433720"/>
    <lineage>
        <taxon>Eukaryota</taxon>
        <taxon>Metazoa</taxon>
        <taxon>Spiralia</taxon>
        <taxon>Gnathifera</taxon>
        <taxon>Rotifera</taxon>
        <taxon>Eurotatoria</taxon>
        <taxon>Bdelloidea</taxon>
        <taxon>Adinetida</taxon>
        <taxon>Adinetidae</taxon>
        <taxon>Adineta</taxon>
    </lineage>
</organism>
<dbReference type="EMBL" id="CAJOAY010000013">
    <property type="protein sequence ID" value="CAF3486384.1"/>
    <property type="molecule type" value="Genomic_DNA"/>
</dbReference>
<evidence type="ECO:0000256" key="5">
    <source>
        <dbReference type="ARBA" id="ARBA00023136"/>
    </source>
</evidence>
<evidence type="ECO:0000256" key="2">
    <source>
        <dbReference type="ARBA" id="ARBA00022692"/>
    </source>
</evidence>
<accession>A0A818G8G2</accession>
<feature type="transmembrane region" description="Helical" evidence="8">
    <location>
        <begin position="131"/>
        <end position="152"/>
    </location>
</feature>
<evidence type="ECO:0000256" key="4">
    <source>
        <dbReference type="ARBA" id="ARBA00023040"/>
    </source>
</evidence>
<feature type="transmembrane region" description="Helical" evidence="8">
    <location>
        <begin position="92"/>
        <end position="111"/>
    </location>
</feature>
<proteinExistence type="predicted"/>
<feature type="domain" description="G-protein coupled receptors family 1 profile" evidence="9">
    <location>
        <begin position="29"/>
        <end position="291"/>
    </location>
</feature>
<evidence type="ECO:0000256" key="1">
    <source>
        <dbReference type="ARBA" id="ARBA00004141"/>
    </source>
</evidence>